<comment type="caution">
    <text evidence="1">The sequence shown here is derived from an EMBL/GenBank/DDBJ whole genome shotgun (WGS) entry which is preliminary data.</text>
</comment>
<dbReference type="Pfam" id="PF15490">
    <property type="entry name" value="Ten1_2"/>
    <property type="match status" value="1"/>
</dbReference>
<reference evidence="2" key="1">
    <citation type="journal article" date="2020" name="Nat. Commun.">
        <title>Genome assembly of wild tea tree DASZ reveals pedigree and selection history of tea varieties.</title>
        <authorList>
            <person name="Zhang W."/>
            <person name="Zhang Y."/>
            <person name="Qiu H."/>
            <person name="Guo Y."/>
            <person name="Wan H."/>
            <person name="Zhang X."/>
            <person name="Scossa F."/>
            <person name="Alseekh S."/>
            <person name="Zhang Q."/>
            <person name="Wang P."/>
            <person name="Xu L."/>
            <person name="Schmidt M.H."/>
            <person name="Jia X."/>
            <person name="Li D."/>
            <person name="Zhu A."/>
            <person name="Guo F."/>
            <person name="Chen W."/>
            <person name="Ni D."/>
            <person name="Usadel B."/>
            <person name="Fernie A.R."/>
            <person name="Wen W."/>
        </authorList>
    </citation>
    <scope>NUCLEOTIDE SEQUENCE [LARGE SCALE GENOMIC DNA]</scope>
    <source>
        <strain evidence="2">cv. G240</strain>
    </source>
</reference>
<proteinExistence type="predicted"/>
<dbReference type="Gene3D" id="2.40.50.140">
    <property type="entry name" value="Nucleic acid-binding proteins"/>
    <property type="match status" value="1"/>
</dbReference>
<dbReference type="AlphaFoldDB" id="A0A7J7HD50"/>
<evidence type="ECO:0000313" key="1">
    <source>
        <dbReference type="EMBL" id="KAF5950850.1"/>
    </source>
</evidence>
<accession>A0A7J7HD50</accession>
<dbReference type="GO" id="GO:0032211">
    <property type="term" value="P:negative regulation of telomere maintenance via telomerase"/>
    <property type="evidence" value="ECO:0007669"/>
    <property type="project" value="TreeGrafter"/>
</dbReference>
<reference evidence="1 2" key="2">
    <citation type="submission" date="2020-07" db="EMBL/GenBank/DDBJ databases">
        <title>Genome assembly of wild tea tree DASZ reveals pedigree and selection history of tea varieties.</title>
        <authorList>
            <person name="Zhang W."/>
        </authorList>
    </citation>
    <scope>NUCLEOTIDE SEQUENCE [LARGE SCALE GENOMIC DNA]</scope>
    <source>
        <strain evidence="2">cv. G240</strain>
        <tissue evidence="1">Leaf</tissue>
    </source>
</reference>
<dbReference type="Proteomes" id="UP000593564">
    <property type="component" value="Unassembled WGS sequence"/>
</dbReference>
<dbReference type="EMBL" id="JACBKZ010000005">
    <property type="protein sequence ID" value="KAF5950850.1"/>
    <property type="molecule type" value="Genomic_DNA"/>
</dbReference>
<gene>
    <name evidence="1" type="ORF">HYC85_012843</name>
</gene>
<sequence length="134" mass="15119">RLHRPILLQFENVYSSYVPIRLQDYSVETALAVIIDGNASLKIDTQHLNVNLRVGSIYQFIGELIIQPNNEAILKARVGRNVGGIDLNLHHQSLKLLKEFISDQMSSSSSYKLFGVLLQFVKIIVSWEIDAISP</sequence>
<dbReference type="GO" id="GO:0010521">
    <property type="term" value="F:telomerase inhibitor activity"/>
    <property type="evidence" value="ECO:0007669"/>
    <property type="project" value="TreeGrafter"/>
</dbReference>
<dbReference type="GO" id="GO:0042162">
    <property type="term" value="F:telomeric DNA binding"/>
    <property type="evidence" value="ECO:0007669"/>
    <property type="project" value="TreeGrafter"/>
</dbReference>
<organism evidence="1 2">
    <name type="scientific">Camellia sinensis</name>
    <name type="common">Tea plant</name>
    <name type="synonym">Thea sinensis</name>
    <dbReference type="NCBI Taxonomy" id="4442"/>
    <lineage>
        <taxon>Eukaryota</taxon>
        <taxon>Viridiplantae</taxon>
        <taxon>Streptophyta</taxon>
        <taxon>Embryophyta</taxon>
        <taxon>Tracheophyta</taxon>
        <taxon>Spermatophyta</taxon>
        <taxon>Magnoliopsida</taxon>
        <taxon>eudicotyledons</taxon>
        <taxon>Gunneridae</taxon>
        <taxon>Pentapetalae</taxon>
        <taxon>asterids</taxon>
        <taxon>Ericales</taxon>
        <taxon>Theaceae</taxon>
        <taxon>Camellia</taxon>
    </lineage>
</organism>
<dbReference type="InterPro" id="IPR012340">
    <property type="entry name" value="NA-bd_OB-fold"/>
</dbReference>
<dbReference type="GO" id="GO:1990879">
    <property type="term" value="C:CST complex"/>
    <property type="evidence" value="ECO:0007669"/>
    <property type="project" value="InterPro"/>
</dbReference>
<protein>
    <submittedName>
        <fullName evidence="1">Uncharacterized protein</fullName>
    </submittedName>
</protein>
<keyword evidence="2" id="KW-1185">Reference proteome</keyword>
<dbReference type="InterPro" id="IPR029146">
    <property type="entry name" value="Ten1_animal_plant"/>
</dbReference>
<dbReference type="GO" id="GO:0003697">
    <property type="term" value="F:single-stranded DNA binding"/>
    <property type="evidence" value="ECO:0007669"/>
    <property type="project" value="InterPro"/>
</dbReference>
<dbReference type="PANTHER" id="PTHR33905:SF1">
    <property type="entry name" value="CST COMPLEX SUBUNIT TEN1"/>
    <property type="match status" value="1"/>
</dbReference>
<feature type="non-terminal residue" evidence="1">
    <location>
        <position position="134"/>
    </location>
</feature>
<name>A0A7J7HD50_CAMSI</name>
<evidence type="ECO:0000313" key="2">
    <source>
        <dbReference type="Proteomes" id="UP000593564"/>
    </source>
</evidence>
<dbReference type="PANTHER" id="PTHR33905">
    <property type="entry name" value="CST COMPLEX SUBUNIT TEN1"/>
    <property type="match status" value="1"/>
</dbReference>